<evidence type="ECO:0000256" key="1">
    <source>
        <dbReference type="SAM" id="Phobius"/>
    </source>
</evidence>
<accession>A0A183CDL1</accession>
<evidence type="ECO:0000313" key="2">
    <source>
        <dbReference type="Proteomes" id="UP000050741"/>
    </source>
</evidence>
<feature type="transmembrane region" description="Helical" evidence="1">
    <location>
        <begin position="26"/>
        <end position="47"/>
    </location>
</feature>
<keyword evidence="1" id="KW-1133">Transmembrane helix</keyword>
<reference evidence="3" key="3">
    <citation type="submission" date="2016-06" db="UniProtKB">
        <authorList>
            <consortium name="WormBaseParasite"/>
        </authorList>
    </citation>
    <scope>IDENTIFICATION</scope>
</reference>
<keyword evidence="1" id="KW-0472">Membrane</keyword>
<name>A0A183CDL1_GLOPA</name>
<dbReference type="Proteomes" id="UP000050741">
    <property type="component" value="Unassembled WGS sequence"/>
</dbReference>
<dbReference type="AlphaFoldDB" id="A0A183CDL1"/>
<keyword evidence="1" id="KW-0812">Transmembrane</keyword>
<organism evidence="2 3">
    <name type="scientific">Globodera pallida</name>
    <name type="common">Potato cyst nematode worm</name>
    <name type="synonym">Heterodera pallida</name>
    <dbReference type="NCBI Taxonomy" id="36090"/>
    <lineage>
        <taxon>Eukaryota</taxon>
        <taxon>Metazoa</taxon>
        <taxon>Ecdysozoa</taxon>
        <taxon>Nematoda</taxon>
        <taxon>Chromadorea</taxon>
        <taxon>Rhabditida</taxon>
        <taxon>Tylenchina</taxon>
        <taxon>Tylenchomorpha</taxon>
        <taxon>Tylenchoidea</taxon>
        <taxon>Heteroderidae</taxon>
        <taxon>Heteroderinae</taxon>
        <taxon>Globodera</taxon>
    </lineage>
</organism>
<sequence>MSATLSDAASIWQLANSFAQRMERVWIHPICLSLLPAICFRLLCFMFRASGVPMAKLKQILGQTLNTNLP</sequence>
<reference evidence="2" key="1">
    <citation type="submission" date="2013-12" db="EMBL/GenBank/DDBJ databases">
        <authorList>
            <person name="Aslett M."/>
        </authorList>
    </citation>
    <scope>NUCLEOTIDE SEQUENCE [LARGE SCALE GENOMIC DNA]</scope>
    <source>
        <strain evidence="2">Lindley</strain>
    </source>
</reference>
<proteinExistence type="predicted"/>
<dbReference type="WBParaSite" id="GPLIN_001096500">
    <property type="protein sequence ID" value="GPLIN_001096500"/>
    <property type="gene ID" value="GPLIN_001096500"/>
</dbReference>
<evidence type="ECO:0000313" key="3">
    <source>
        <dbReference type="WBParaSite" id="GPLIN_001096500"/>
    </source>
</evidence>
<protein>
    <submittedName>
        <fullName evidence="3">Bestrophin homolog</fullName>
    </submittedName>
</protein>
<reference evidence="2" key="2">
    <citation type="submission" date="2014-05" db="EMBL/GenBank/DDBJ databases">
        <title>The genome and life-stage specific transcriptomes of Globodera pallida elucidate key aspects of plant parasitism by a cyst nematode.</title>
        <authorList>
            <person name="Cotton J.A."/>
            <person name="Lilley C.J."/>
            <person name="Jones L.M."/>
            <person name="Kikuchi T."/>
            <person name="Reid A.J."/>
            <person name="Thorpe P."/>
            <person name="Tsai I.J."/>
            <person name="Beasley H."/>
            <person name="Blok V."/>
            <person name="Cock P.J.A."/>
            <person name="Van den Akker S.E."/>
            <person name="Holroyd N."/>
            <person name="Hunt M."/>
            <person name="Mantelin S."/>
            <person name="Naghra H."/>
            <person name="Pain A."/>
            <person name="Palomares-Rius J.E."/>
            <person name="Zarowiecki M."/>
            <person name="Berriman M."/>
            <person name="Jones J.T."/>
            <person name="Urwin P.E."/>
        </authorList>
    </citation>
    <scope>NUCLEOTIDE SEQUENCE [LARGE SCALE GENOMIC DNA]</scope>
    <source>
        <strain evidence="2">Lindley</strain>
    </source>
</reference>
<keyword evidence="2" id="KW-1185">Reference proteome</keyword>